<dbReference type="Gene3D" id="1.20.120.1820">
    <property type="match status" value="1"/>
</dbReference>
<dbReference type="InterPro" id="IPR020945">
    <property type="entry name" value="DMSO/NO3_reduct_chaperone"/>
</dbReference>
<dbReference type="PANTHER" id="PTHR34227:SF11">
    <property type="entry name" value="CHAPERONE PROTEIN TORD"/>
    <property type="match status" value="1"/>
</dbReference>
<keyword evidence="1" id="KW-0143">Chaperone</keyword>
<dbReference type="AlphaFoldDB" id="A0A2P7R9M7"/>
<accession>A0A2P7R9M7</accession>
<dbReference type="RefSeq" id="WP_106452284.1">
    <property type="nucleotide sequence ID" value="NZ_PXYH01000003.1"/>
</dbReference>
<dbReference type="Proteomes" id="UP000242181">
    <property type="component" value="Unassembled WGS sequence"/>
</dbReference>
<dbReference type="InterPro" id="IPR036411">
    <property type="entry name" value="TorD-like_sf"/>
</dbReference>
<dbReference type="InterPro" id="IPR036386">
    <property type="entry name" value="HscB_C_sf"/>
</dbReference>
<dbReference type="Pfam" id="PF02613">
    <property type="entry name" value="Nitrate_red_del"/>
    <property type="match status" value="1"/>
</dbReference>
<reference evidence="2 3" key="1">
    <citation type="submission" date="2018-03" db="EMBL/GenBank/DDBJ databases">
        <title>The draft genome of Zobellella taiwanensis JCM 13381.</title>
        <authorList>
            <person name="Liu L."/>
            <person name="Li L."/>
            <person name="Wang T."/>
            <person name="Zhang X."/>
            <person name="Liang L."/>
        </authorList>
    </citation>
    <scope>NUCLEOTIDE SEQUENCE [LARGE SCALE GENOMIC DNA]</scope>
    <source>
        <strain evidence="2 3">JCM 13381</strain>
    </source>
</reference>
<evidence type="ECO:0000313" key="3">
    <source>
        <dbReference type="Proteomes" id="UP000242181"/>
    </source>
</evidence>
<dbReference type="Gene3D" id="1.20.1280.20">
    <property type="entry name" value="HscB, C-terminal domain"/>
    <property type="match status" value="1"/>
</dbReference>
<dbReference type="NCBIfam" id="NF003442">
    <property type="entry name" value="PRK04976.1"/>
    <property type="match status" value="1"/>
</dbReference>
<dbReference type="EMBL" id="PXYH01000003">
    <property type="protein sequence ID" value="PSJ46921.1"/>
    <property type="molecule type" value="Genomic_DNA"/>
</dbReference>
<gene>
    <name evidence="2" type="ORF">C7I36_03200</name>
</gene>
<dbReference type="PANTHER" id="PTHR34227">
    <property type="entry name" value="CHAPERONE PROTEIN YCDY"/>
    <property type="match status" value="1"/>
</dbReference>
<dbReference type="GO" id="GO:0051259">
    <property type="term" value="P:protein complex oligomerization"/>
    <property type="evidence" value="ECO:0007669"/>
    <property type="project" value="InterPro"/>
</dbReference>
<name>A0A2P7R9M7_9GAMM</name>
<comment type="caution">
    <text evidence="2">The sequence shown here is derived from an EMBL/GenBank/DDBJ whole genome shotgun (WGS) entry which is preliminary data.</text>
</comment>
<sequence length="225" mass="24376">MMHTTAAGTCPPLSAEHFQRQALLCQWLATLLARELDEPTLQAYLAGDAAPLLDWLAEDGLAAEARRLRQALATLSLLAQPRLELAADFATLFLGDARHCAAPYASCYLSERGGFMAEPAQRMAERLADAGVAPAEDFNEPADHLAVMLDYLAGGYRQLAETRTPAERDSALAGIGQFLRQELCSWLPAFSQRAARLAPASAFYPALAALTEAFCRHRLAEAETT</sequence>
<keyword evidence="3" id="KW-1185">Reference proteome</keyword>
<evidence type="ECO:0000313" key="2">
    <source>
        <dbReference type="EMBL" id="PSJ46921.1"/>
    </source>
</evidence>
<dbReference type="SUPFAM" id="SSF89155">
    <property type="entry name" value="TorD-like"/>
    <property type="match status" value="1"/>
</dbReference>
<organism evidence="2 3">
    <name type="scientific">Zobellella taiwanensis</name>
    <dbReference type="NCBI Taxonomy" id="347535"/>
    <lineage>
        <taxon>Bacteria</taxon>
        <taxon>Pseudomonadati</taxon>
        <taxon>Pseudomonadota</taxon>
        <taxon>Gammaproteobacteria</taxon>
        <taxon>Aeromonadales</taxon>
        <taxon>Aeromonadaceae</taxon>
        <taxon>Zobellella</taxon>
    </lineage>
</organism>
<protein>
    <submittedName>
        <fullName evidence="2">Molecular chaperone TorD</fullName>
    </submittedName>
</protein>
<dbReference type="InterPro" id="IPR050289">
    <property type="entry name" value="TorD/DmsD_chaperones"/>
</dbReference>
<dbReference type="OrthoDB" id="7849731at2"/>
<evidence type="ECO:0000256" key="1">
    <source>
        <dbReference type="ARBA" id="ARBA00023186"/>
    </source>
</evidence>
<proteinExistence type="predicted"/>